<dbReference type="EMBL" id="BSFN01000024">
    <property type="protein sequence ID" value="GLK91712.1"/>
    <property type="molecule type" value="Genomic_DNA"/>
</dbReference>
<sequence length="84" mass="9149">MKIELFYAPGCERCAPVKAELQAAAAMIGDVEWYEVNVLDSLDRAVELGVLTLPTLAIDGELVFAALPTPVQLRQALLKRIGHD</sequence>
<reference evidence="2" key="1">
    <citation type="journal article" date="2014" name="Int. J. Syst. Evol. Microbiol.">
        <title>Complete genome sequence of Corynebacterium casei LMG S-19264T (=DSM 44701T), isolated from a smear-ripened cheese.</title>
        <authorList>
            <consortium name="US DOE Joint Genome Institute (JGI-PGF)"/>
            <person name="Walter F."/>
            <person name="Albersmeier A."/>
            <person name="Kalinowski J."/>
            <person name="Ruckert C."/>
        </authorList>
    </citation>
    <scope>NUCLEOTIDE SEQUENCE</scope>
    <source>
        <strain evidence="2">VKM B-2935</strain>
    </source>
</reference>
<evidence type="ECO:0000259" key="1">
    <source>
        <dbReference type="Pfam" id="PF13192"/>
    </source>
</evidence>
<dbReference type="CDD" id="cd02947">
    <property type="entry name" value="TRX_family"/>
    <property type="match status" value="1"/>
</dbReference>
<name>A0A9W6KAE2_9PSED</name>
<accession>A0A9W6KAE2</accession>
<protein>
    <recommendedName>
        <fullName evidence="1">Thioredoxin-like fold domain-containing protein</fullName>
    </recommendedName>
</protein>
<reference evidence="2" key="2">
    <citation type="submission" date="2023-01" db="EMBL/GenBank/DDBJ databases">
        <authorList>
            <person name="Sun Q."/>
            <person name="Evtushenko L."/>
        </authorList>
    </citation>
    <scope>NUCLEOTIDE SEQUENCE</scope>
    <source>
        <strain evidence="2">VKM B-2935</strain>
    </source>
</reference>
<dbReference type="AlphaFoldDB" id="A0A9W6KAE2"/>
<comment type="caution">
    <text evidence="2">The sequence shown here is derived from an EMBL/GenBank/DDBJ whole genome shotgun (WGS) entry which is preliminary data.</text>
</comment>
<proteinExistence type="predicted"/>
<dbReference type="Gene3D" id="3.40.30.10">
    <property type="entry name" value="Glutaredoxin"/>
    <property type="match status" value="1"/>
</dbReference>
<evidence type="ECO:0000313" key="3">
    <source>
        <dbReference type="Proteomes" id="UP001143328"/>
    </source>
</evidence>
<gene>
    <name evidence="2" type="ORF">GCM10017655_47760</name>
</gene>
<keyword evidence="3" id="KW-1185">Reference proteome</keyword>
<dbReference type="RefSeq" id="WP_271197967.1">
    <property type="nucleotide sequence ID" value="NZ_BSFN01000024.1"/>
</dbReference>
<dbReference type="SUPFAM" id="SSF52833">
    <property type="entry name" value="Thioredoxin-like"/>
    <property type="match status" value="1"/>
</dbReference>
<dbReference type="InterPro" id="IPR036249">
    <property type="entry name" value="Thioredoxin-like_sf"/>
</dbReference>
<feature type="domain" description="Thioredoxin-like fold" evidence="1">
    <location>
        <begin position="1"/>
        <end position="76"/>
    </location>
</feature>
<organism evidence="2 3">
    <name type="scientific">Pseudomonas turukhanskensis</name>
    <dbReference type="NCBI Taxonomy" id="1806536"/>
    <lineage>
        <taxon>Bacteria</taxon>
        <taxon>Pseudomonadati</taxon>
        <taxon>Pseudomonadota</taxon>
        <taxon>Gammaproteobacteria</taxon>
        <taxon>Pseudomonadales</taxon>
        <taxon>Pseudomonadaceae</taxon>
        <taxon>Pseudomonas</taxon>
    </lineage>
</organism>
<evidence type="ECO:0000313" key="2">
    <source>
        <dbReference type="EMBL" id="GLK91712.1"/>
    </source>
</evidence>
<dbReference type="Proteomes" id="UP001143328">
    <property type="component" value="Unassembled WGS sequence"/>
</dbReference>
<dbReference type="InterPro" id="IPR012336">
    <property type="entry name" value="Thioredoxin-like_fold"/>
</dbReference>
<dbReference type="Pfam" id="PF13192">
    <property type="entry name" value="Thioredoxin_3"/>
    <property type="match status" value="1"/>
</dbReference>